<evidence type="ECO:0000256" key="1">
    <source>
        <dbReference type="SAM" id="MobiDB-lite"/>
    </source>
</evidence>
<dbReference type="EMBL" id="BMSC01000006">
    <property type="protein sequence ID" value="GGU71081.1"/>
    <property type="molecule type" value="Genomic_DNA"/>
</dbReference>
<comment type="caution">
    <text evidence="3">The sequence shown here is derived from an EMBL/GenBank/DDBJ whole genome shotgun (WGS) entry which is preliminary data.</text>
</comment>
<accession>A0A8H9HP39</accession>
<evidence type="ECO:0000313" key="4">
    <source>
        <dbReference type="Proteomes" id="UP000480804"/>
    </source>
</evidence>
<organism evidence="3 5">
    <name type="scientific">Streptomyces gougerotii</name>
    <dbReference type="NCBI Taxonomy" id="53448"/>
    <lineage>
        <taxon>Bacteria</taxon>
        <taxon>Bacillati</taxon>
        <taxon>Actinomycetota</taxon>
        <taxon>Actinomycetes</taxon>
        <taxon>Kitasatosporales</taxon>
        <taxon>Streptomycetaceae</taxon>
        <taxon>Streptomyces</taxon>
        <taxon>Streptomyces diastaticus group</taxon>
    </lineage>
</organism>
<dbReference type="Proteomes" id="UP000660975">
    <property type="component" value="Unassembled WGS sequence"/>
</dbReference>
<reference evidence="3" key="3">
    <citation type="submission" date="2020-09" db="EMBL/GenBank/DDBJ databases">
        <authorList>
            <person name="Sun Q."/>
            <person name="Ohkuma M."/>
        </authorList>
    </citation>
    <scope>NUCLEOTIDE SEQUENCE</scope>
    <source>
        <strain evidence="3">JCM 4136</strain>
    </source>
</reference>
<feature type="region of interest" description="Disordered" evidence="1">
    <location>
        <begin position="1"/>
        <end position="120"/>
    </location>
</feature>
<evidence type="ECO:0000313" key="3">
    <source>
        <dbReference type="EMBL" id="GGU71081.1"/>
    </source>
</evidence>
<gene>
    <name evidence="3" type="ORF">GCM10010227_26500</name>
    <name evidence="2" type="ORF">Sgou_31270</name>
</gene>
<evidence type="ECO:0000313" key="2">
    <source>
        <dbReference type="EMBL" id="GFH78457.1"/>
    </source>
</evidence>
<dbReference type="AlphaFoldDB" id="A0A8H9HP39"/>
<name>A0A8H9HP39_9ACTN</name>
<protein>
    <submittedName>
        <fullName evidence="3">Uncharacterized protein</fullName>
    </submittedName>
</protein>
<dbReference type="EMBL" id="BLLO01000017">
    <property type="protein sequence ID" value="GFH78457.1"/>
    <property type="molecule type" value="Genomic_DNA"/>
</dbReference>
<proteinExistence type="predicted"/>
<sequence>MDGVSVPRSAHRSATPLKGPPETATAWQAPRSGARAPDPCGHRPAPRARRQPQSCRLASLTGPAAPSLVRSRRPSSSSRFRALCTSETSSGRREPVRPSPSSAVSVWTRKGASWARVRRS</sequence>
<evidence type="ECO:0000313" key="5">
    <source>
        <dbReference type="Proteomes" id="UP000660975"/>
    </source>
</evidence>
<reference evidence="2 4" key="2">
    <citation type="submission" date="2020-02" db="EMBL/GenBank/DDBJ databases">
        <title>Whole genome shotgun sequence of Streptomyces gougerotii NBRC 13043.</title>
        <authorList>
            <person name="Ichikawa N."/>
            <person name="Komaki H."/>
            <person name="Tamura T."/>
        </authorList>
    </citation>
    <scope>NUCLEOTIDE SEQUENCE [LARGE SCALE GENOMIC DNA]</scope>
    <source>
        <strain evidence="2 4">NBRC 13043</strain>
    </source>
</reference>
<dbReference type="Proteomes" id="UP000480804">
    <property type="component" value="Unassembled WGS sequence"/>
</dbReference>
<reference evidence="3" key="1">
    <citation type="journal article" date="2014" name="Int. J. Syst. Evol. Microbiol.">
        <title>Complete genome sequence of Corynebacterium casei LMG S-19264T (=DSM 44701T), isolated from a smear-ripened cheese.</title>
        <authorList>
            <consortium name="US DOE Joint Genome Institute (JGI-PGF)"/>
            <person name="Walter F."/>
            <person name="Albersmeier A."/>
            <person name="Kalinowski J."/>
            <person name="Ruckert C."/>
        </authorList>
    </citation>
    <scope>NUCLEOTIDE SEQUENCE</scope>
    <source>
        <strain evidence="3">JCM 4136</strain>
    </source>
</reference>
<keyword evidence="4" id="KW-1185">Reference proteome</keyword>